<dbReference type="InterPro" id="IPR013325">
    <property type="entry name" value="RNA_pol_sigma_r2"/>
</dbReference>
<keyword evidence="2" id="KW-0805">Transcription regulation</keyword>
<evidence type="ECO:0000313" key="8">
    <source>
        <dbReference type="Proteomes" id="UP000198785"/>
    </source>
</evidence>
<feature type="domain" description="RNA polymerase sigma-70 region 2" evidence="5">
    <location>
        <begin position="28"/>
        <end position="91"/>
    </location>
</feature>
<evidence type="ECO:0000259" key="5">
    <source>
        <dbReference type="Pfam" id="PF04542"/>
    </source>
</evidence>
<dbReference type="PANTHER" id="PTHR43133:SF46">
    <property type="entry name" value="RNA POLYMERASE SIGMA-70 FACTOR ECF SUBFAMILY"/>
    <property type="match status" value="1"/>
</dbReference>
<dbReference type="AlphaFoldDB" id="A0A1I6PF10"/>
<evidence type="ECO:0000256" key="3">
    <source>
        <dbReference type="ARBA" id="ARBA00023082"/>
    </source>
</evidence>
<dbReference type="Pfam" id="PF04542">
    <property type="entry name" value="Sigma70_r2"/>
    <property type="match status" value="1"/>
</dbReference>
<evidence type="ECO:0000256" key="1">
    <source>
        <dbReference type="ARBA" id="ARBA00010641"/>
    </source>
</evidence>
<dbReference type="SUPFAM" id="SSF88659">
    <property type="entry name" value="Sigma3 and sigma4 domains of RNA polymerase sigma factors"/>
    <property type="match status" value="1"/>
</dbReference>
<dbReference type="EMBL" id="FOZZ01000001">
    <property type="protein sequence ID" value="SFS38792.1"/>
    <property type="molecule type" value="Genomic_DNA"/>
</dbReference>
<dbReference type="InterPro" id="IPR014284">
    <property type="entry name" value="RNA_pol_sigma-70_dom"/>
</dbReference>
<dbReference type="InterPro" id="IPR036388">
    <property type="entry name" value="WH-like_DNA-bd_sf"/>
</dbReference>
<dbReference type="InterPro" id="IPR039425">
    <property type="entry name" value="RNA_pol_sigma-70-like"/>
</dbReference>
<dbReference type="GO" id="GO:0003677">
    <property type="term" value="F:DNA binding"/>
    <property type="evidence" value="ECO:0007669"/>
    <property type="project" value="InterPro"/>
</dbReference>
<dbReference type="OrthoDB" id="659577at2"/>
<keyword evidence="8" id="KW-1185">Reference proteome</keyword>
<gene>
    <name evidence="7" type="ORF">SAMN05660206_101430</name>
</gene>
<accession>A0A1I6PF10</accession>
<keyword evidence="3" id="KW-0731">Sigma factor</keyword>
<protein>
    <submittedName>
        <fullName evidence="7">RNA polymerase sigma-70 factor, ECF subfamily</fullName>
    </submittedName>
</protein>
<dbReference type="NCBIfam" id="TIGR02937">
    <property type="entry name" value="sigma70-ECF"/>
    <property type="match status" value="1"/>
</dbReference>
<dbReference type="RefSeq" id="WP_093363489.1">
    <property type="nucleotide sequence ID" value="NZ_FOZZ01000001.1"/>
</dbReference>
<proteinExistence type="inferred from homology"/>
<dbReference type="PANTHER" id="PTHR43133">
    <property type="entry name" value="RNA POLYMERASE ECF-TYPE SIGMA FACTO"/>
    <property type="match status" value="1"/>
</dbReference>
<dbReference type="InterPro" id="IPR013249">
    <property type="entry name" value="RNA_pol_sigma70_r4_t2"/>
</dbReference>
<dbReference type="Gene3D" id="1.10.10.10">
    <property type="entry name" value="Winged helix-like DNA-binding domain superfamily/Winged helix DNA-binding domain"/>
    <property type="match status" value="1"/>
</dbReference>
<evidence type="ECO:0000256" key="4">
    <source>
        <dbReference type="ARBA" id="ARBA00023163"/>
    </source>
</evidence>
<evidence type="ECO:0000313" key="7">
    <source>
        <dbReference type="EMBL" id="SFS38792.1"/>
    </source>
</evidence>
<dbReference type="InterPro" id="IPR013324">
    <property type="entry name" value="RNA_pol_sigma_r3/r4-like"/>
</dbReference>
<comment type="similarity">
    <text evidence="1">Belongs to the sigma-70 factor family. ECF subfamily.</text>
</comment>
<organism evidence="7 8">
    <name type="scientific">Sphingobacterium wenxiniae</name>
    <dbReference type="NCBI Taxonomy" id="683125"/>
    <lineage>
        <taxon>Bacteria</taxon>
        <taxon>Pseudomonadati</taxon>
        <taxon>Bacteroidota</taxon>
        <taxon>Sphingobacteriia</taxon>
        <taxon>Sphingobacteriales</taxon>
        <taxon>Sphingobacteriaceae</taxon>
        <taxon>Sphingobacterium</taxon>
    </lineage>
</organism>
<evidence type="ECO:0000256" key="2">
    <source>
        <dbReference type="ARBA" id="ARBA00023015"/>
    </source>
</evidence>
<reference evidence="7 8" key="1">
    <citation type="submission" date="2016-10" db="EMBL/GenBank/DDBJ databases">
        <authorList>
            <person name="de Groot N.N."/>
        </authorList>
    </citation>
    <scope>NUCLEOTIDE SEQUENCE [LARGE SCALE GENOMIC DNA]</scope>
    <source>
        <strain evidence="7 8">DSM 22789</strain>
    </source>
</reference>
<sequence length="196" mass="23305">MFLQGESYNLDIFTRFKSGDGLAFRQIFDCYQPRLYTKVRQFCKDEEEAEEVTQEAFVQLYLKREYIDRPEGVYPFLSVVAKRIAISLFRRYVLQQSFQQEVQATWQEQHADLEHEIAYRDLHGILEQTIEQLPPQQQLVYRMNKLEQLSSAEIAEHIGLSKNTVRNHLNLACRFVRFRLEKIIGTFLFFTFFSGV</sequence>
<dbReference type="STRING" id="683125.SAMN05660206_101430"/>
<dbReference type="GO" id="GO:0016987">
    <property type="term" value="F:sigma factor activity"/>
    <property type="evidence" value="ECO:0007669"/>
    <property type="project" value="UniProtKB-KW"/>
</dbReference>
<dbReference type="Gene3D" id="1.10.1740.10">
    <property type="match status" value="1"/>
</dbReference>
<evidence type="ECO:0000259" key="6">
    <source>
        <dbReference type="Pfam" id="PF08281"/>
    </source>
</evidence>
<feature type="domain" description="RNA polymerase sigma factor 70 region 4 type 2" evidence="6">
    <location>
        <begin position="125"/>
        <end position="174"/>
    </location>
</feature>
<keyword evidence="4" id="KW-0804">Transcription</keyword>
<dbReference type="InterPro" id="IPR007627">
    <property type="entry name" value="RNA_pol_sigma70_r2"/>
</dbReference>
<dbReference type="Pfam" id="PF08281">
    <property type="entry name" value="Sigma70_r4_2"/>
    <property type="match status" value="1"/>
</dbReference>
<dbReference type="GO" id="GO:0006352">
    <property type="term" value="P:DNA-templated transcription initiation"/>
    <property type="evidence" value="ECO:0007669"/>
    <property type="project" value="InterPro"/>
</dbReference>
<name>A0A1I6PF10_9SPHI</name>
<dbReference type="SUPFAM" id="SSF88946">
    <property type="entry name" value="Sigma2 domain of RNA polymerase sigma factors"/>
    <property type="match status" value="1"/>
</dbReference>
<dbReference type="Proteomes" id="UP000198785">
    <property type="component" value="Unassembled WGS sequence"/>
</dbReference>